<dbReference type="InterPro" id="IPR016170">
    <property type="entry name" value="Cytok_DH_C_sf"/>
</dbReference>
<dbReference type="OrthoDB" id="9811557at2"/>
<keyword evidence="1" id="KW-0285">Flavoprotein</keyword>
<dbReference type="PROSITE" id="PS51387">
    <property type="entry name" value="FAD_PCMH"/>
    <property type="match status" value="1"/>
</dbReference>
<dbReference type="SUPFAM" id="SSF55103">
    <property type="entry name" value="FAD-linked oxidases, C-terminal domain"/>
    <property type="match status" value="1"/>
</dbReference>
<evidence type="ECO:0000313" key="4">
    <source>
        <dbReference type="EMBL" id="SHN55009.1"/>
    </source>
</evidence>
<dbReference type="SUPFAM" id="SSF56176">
    <property type="entry name" value="FAD-binding/transporter-associated domain-like"/>
    <property type="match status" value="1"/>
</dbReference>
<dbReference type="GO" id="GO:0008720">
    <property type="term" value="F:D-lactate dehydrogenase (NAD+) activity"/>
    <property type="evidence" value="ECO:0007669"/>
    <property type="project" value="TreeGrafter"/>
</dbReference>
<dbReference type="RefSeq" id="WP_072673798.1">
    <property type="nucleotide sequence ID" value="NZ_FRDF01000006.1"/>
</dbReference>
<dbReference type="InterPro" id="IPR036318">
    <property type="entry name" value="FAD-bd_PCMH-like_sf"/>
</dbReference>
<dbReference type="PANTHER" id="PTHR11748">
    <property type="entry name" value="D-LACTATE DEHYDROGENASE"/>
    <property type="match status" value="1"/>
</dbReference>
<dbReference type="InterPro" id="IPR006094">
    <property type="entry name" value="Oxid_FAD_bind_N"/>
</dbReference>
<evidence type="ECO:0000259" key="3">
    <source>
        <dbReference type="PROSITE" id="PS51387"/>
    </source>
</evidence>
<keyword evidence="2" id="KW-0274">FAD</keyword>
<evidence type="ECO:0000256" key="1">
    <source>
        <dbReference type="ARBA" id="ARBA00022630"/>
    </source>
</evidence>
<dbReference type="Pfam" id="PF01565">
    <property type="entry name" value="FAD_binding_4"/>
    <property type="match status" value="1"/>
</dbReference>
<accession>A0A1M7S8L9</accession>
<dbReference type="InterPro" id="IPR016164">
    <property type="entry name" value="FAD-linked_Oxase-like_C"/>
</dbReference>
<keyword evidence="5" id="KW-1185">Reference proteome</keyword>
<dbReference type="PANTHER" id="PTHR11748:SF114">
    <property type="entry name" value="ARYL-ALCOHOL OXIDASE VANILLYL-ALCOHOL OXIDASE (AFU_ORTHOLOGUE AFUA_3G09500)-RELATED"/>
    <property type="match status" value="1"/>
</dbReference>
<dbReference type="AlphaFoldDB" id="A0A1M7S8L9"/>
<evidence type="ECO:0000256" key="2">
    <source>
        <dbReference type="ARBA" id="ARBA00022827"/>
    </source>
</evidence>
<evidence type="ECO:0000313" key="5">
    <source>
        <dbReference type="Proteomes" id="UP000184391"/>
    </source>
</evidence>
<dbReference type="GO" id="GO:0071949">
    <property type="term" value="F:FAD binding"/>
    <property type="evidence" value="ECO:0007669"/>
    <property type="project" value="InterPro"/>
</dbReference>
<sequence length="488" mass="51422">MIDQARQAAALTAIEAALGAGAVDRSPAVLARYATPLAIPVGVVLPANEAQLAVALSAAKGAGGVLQPVCNGAHGLEKTGLDKVIVLDLQRMNQVLEVNEELAYCLVEPGVTFRELNANIKSKNIKLWVDFPGNPDASVAASFVERSAGYTPYSDHSLMQCGLEVMLADGRLVRTGMGAMPKSTCWQLFKFGYGPWVDGLFSQSDFAVPTKVGTWLMPEPPAFKTFMVTVENEDGLAPLLDVLGPLKLNMVVANGVAVSNALHEAALLGKKRSDYAGQGPMAASAVKAAGKAMGLGYWNLYGSLYGLPDNVPILWDLVNGAFGSVPGAKVIADGRGVDPRLWSWRMGTMTGAVASPPAPIAQWNGNQALTVNPVSPVDGEDAMRLYELSRDTCAEHGFDMVSEAVAIWRSANHRQFLPSTGSDQRSAARARACAEALIEAQAEAGFGQVFTEPGLRATVDKTFASGGLSTLHARVKKALDPTALFASA</sequence>
<dbReference type="STRING" id="198312.SAMN02745193_01241"/>
<dbReference type="Proteomes" id="UP000184391">
    <property type="component" value="Unassembled WGS sequence"/>
</dbReference>
<dbReference type="GO" id="GO:1903457">
    <property type="term" value="P:lactate catabolic process"/>
    <property type="evidence" value="ECO:0007669"/>
    <property type="project" value="TreeGrafter"/>
</dbReference>
<gene>
    <name evidence="4" type="ORF">SAMN02745193_01241</name>
</gene>
<reference evidence="5" key="1">
    <citation type="submission" date="2016-12" db="EMBL/GenBank/DDBJ databases">
        <authorList>
            <person name="Varghese N."/>
            <person name="Submissions S."/>
        </authorList>
    </citation>
    <scope>NUCLEOTIDE SEQUENCE [LARGE SCALE GENOMIC DNA]</scope>
    <source>
        <strain evidence="5">DSM 11032</strain>
    </source>
</reference>
<dbReference type="InterPro" id="IPR016166">
    <property type="entry name" value="FAD-bd_PCMH"/>
</dbReference>
<organism evidence="4 5">
    <name type="scientific">Erythrobacter sanguineus</name>
    <dbReference type="NCBI Taxonomy" id="198312"/>
    <lineage>
        <taxon>Bacteria</taxon>
        <taxon>Pseudomonadati</taxon>
        <taxon>Pseudomonadota</taxon>
        <taxon>Alphaproteobacteria</taxon>
        <taxon>Sphingomonadales</taxon>
        <taxon>Erythrobacteraceae</taxon>
        <taxon>Erythrobacter/Porphyrobacter group</taxon>
        <taxon>Erythrobacter</taxon>
    </lineage>
</organism>
<feature type="domain" description="FAD-binding PCMH-type" evidence="3">
    <location>
        <begin position="36"/>
        <end position="219"/>
    </location>
</feature>
<dbReference type="InterPro" id="IPR016169">
    <property type="entry name" value="FAD-bd_PCMH_sub2"/>
</dbReference>
<proteinExistence type="predicted"/>
<dbReference type="Gene3D" id="3.30.465.10">
    <property type="match status" value="1"/>
</dbReference>
<dbReference type="GO" id="GO:0004458">
    <property type="term" value="F:D-lactate dehydrogenase (cytochrome) activity"/>
    <property type="evidence" value="ECO:0007669"/>
    <property type="project" value="TreeGrafter"/>
</dbReference>
<dbReference type="Gene3D" id="3.40.462.10">
    <property type="entry name" value="FAD-linked oxidases, C-terminal domain"/>
    <property type="match status" value="1"/>
</dbReference>
<name>A0A1M7S8L9_9SPHN</name>
<protein>
    <submittedName>
        <fullName evidence="4">4-cresol dehydrogenase (Hydroxylating)</fullName>
    </submittedName>
</protein>
<dbReference type="EMBL" id="FRDF01000006">
    <property type="protein sequence ID" value="SHN55009.1"/>
    <property type="molecule type" value="Genomic_DNA"/>
</dbReference>